<dbReference type="Proteomes" id="UP001314170">
    <property type="component" value="Unassembled WGS sequence"/>
</dbReference>
<name>A0AAV1QSN3_9ROSI</name>
<reference evidence="1 2" key="1">
    <citation type="submission" date="2024-01" db="EMBL/GenBank/DDBJ databases">
        <authorList>
            <person name="Waweru B."/>
        </authorList>
    </citation>
    <scope>NUCLEOTIDE SEQUENCE [LARGE SCALE GENOMIC DNA]</scope>
</reference>
<organism evidence="1 2">
    <name type="scientific">Dovyalis caffra</name>
    <dbReference type="NCBI Taxonomy" id="77055"/>
    <lineage>
        <taxon>Eukaryota</taxon>
        <taxon>Viridiplantae</taxon>
        <taxon>Streptophyta</taxon>
        <taxon>Embryophyta</taxon>
        <taxon>Tracheophyta</taxon>
        <taxon>Spermatophyta</taxon>
        <taxon>Magnoliopsida</taxon>
        <taxon>eudicotyledons</taxon>
        <taxon>Gunneridae</taxon>
        <taxon>Pentapetalae</taxon>
        <taxon>rosids</taxon>
        <taxon>fabids</taxon>
        <taxon>Malpighiales</taxon>
        <taxon>Salicaceae</taxon>
        <taxon>Flacourtieae</taxon>
        <taxon>Dovyalis</taxon>
    </lineage>
</organism>
<evidence type="ECO:0000313" key="2">
    <source>
        <dbReference type="Proteomes" id="UP001314170"/>
    </source>
</evidence>
<evidence type="ECO:0000313" key="1">
    <source>
        <dbReference type="EMBL" id="CAK7324752.1"/>
    </source>
</evidence>
<feature type="non-terminal residue" evidence="1">
    <location>
        <position position="63"/>
    </location>
</feature>
<comment type="caution">
    <text evidence="1">The sequence shown here is derived from an EMBL/GenBank/DDBJ whole genome shotgun (WGS) entry which is preliminary data.</text>
</comment>
<keyword evidence="2" id="KW-1185">Reference proteome</keyword>
<dbReference type="EMBL" id="CAWUPB010000640">
    <property type="protein sequence ID" value="CAK7324752.1"/>
    <property type="molecule type" value="Genomic_DNA"/>
</dbReference>
<proteinExistence type="predicted"/>
<dbReference type="AlphaFoldDB" id="A0AAV1QSN3"/>
<accession>A0AAV1QSN3</accession>
<protein>
    <submittedName>
        <fullName evidence="1">Uncharacterized protein</fullName>
    </submittedName>
</protein>
<sequence>MVARTIAAEECNRKQILVFEPLSEIGNMQQQTNQGVAKKMLAVEANNRRYKTQPIERDTEKQL</sequence>
<gene>
    <name evidence="1" type="ORF">DCAF_LOCUS2418</name>
</gene>